<name>A0ABY7FV33_MYAAR</name>
<feature type="coiled-coil region" evidence="1">
    <location>
        <begin position="84"/>
        <end position="111"/>
    </location>
</feature>
<feature type="compositionally biased region" description="Basic and acidic residues" evidence="2">
    <location>
        <begin position="410"/>
        <end position="426"/>
    </location>
</feature>
<accession>A0ABY7FV33</accession>
<reference evidence="3" key="1">
    <citation type="submission" date="2022-11" db="EMBL/GenBank/DDBJ databases">
        <title>Centuries of genome instability and evolution in soft-shell clam transmissible cancer (bioRxiv).</title>
        <authorList>
            <person name="Hart S.F.M."/>
            <person name="Yonemitsu M.A."/>
            <person name="Giersch R.M."/>
            <person name="Beal B.F."/>
            <person name="Arriagada G."/>
            <person name="Davis B.W."/>
            <person name="Ostrander E.A."/>
            <person name="Goff S.P."/>
            <person name="Metzger M.J."/>
        </authorList>
    </citation>
    <scope>NUCLEOTIDE SEQUENCE</scope>
    <source>
        <strain evidence="3">MELC-2E11</strain>
        <tissue evidence="3">Siphon/mantle</tissue>
    </source>
</reference>
<feature type="region of interest" description="Disordered" evidence="2">
    <location>
        <begin position="318"/>
        <end position="385"/>
    </location>
</feature>
<evidence type="ECO:0000313" key="4">
    <source>
        <dbReference type="Proteomes" id="UP001164746"/>
    </source>
</evidence>
<dbReference type="EMBL" id="CP111024">
    <property type="protein sequence ID" value="WAR24706.1"/>
    <property type="molecule type" value="Genomic_DNA"/>
</dbReference>
<sequence>MGLGASVASKNKNLTQSQTTDNKSMDDVPVILELKNDVAMLEKAVHDDKALDAFIEGTQTLSTRASPIADDKNVVVTDYVQTTSRRLEKYLDNIEENVEKVKETLEAFQKAVMARCQQYSENEKHNKQGRVRLQLRVVDDLLNGAKSRLQAVKGDNSSSNQINACKRQVQELQLFRSDLQAGKVKDGASGKGDRKDHLGGLLQGESGKEVLEDILRWRDETLRLRGKYDSLLDNNEKLVHESEEHISTLQITNKKLIRELSDLRGETVTVDAKAEKANERVQKIEEKLLEERLSHEVEINALKAMLEKRDAMLATLVSGKASKPGSPEPEKGAVRLTPEGFLDETETKANTDLPVKQEEEIIEDDNVEKLKPTEETPNEIGEVDSFREWIKAFDGPKDEAVAVSEQSQTQEEKEDAHIKSTLDKLQAEMIDTNEGDVDSECEDDDKKATPDENNQEDSYIAGVPQQKDVDVKMKPQKVNEKTHANTSRTNEEQPVKLSLGTNEQPDDVVVVEEGTTKEIIFRRNDGDIDGSFAYHRGVGAVIRTSCSTFGVDSVTCEVTDAVGTDMLPDLMDGERPVSFHINFQQKFESHFKLKADDTLAVYVPHRPVGAGEEVCLVQRVDGGDWEPSDPAVDAPASLDPSIPFVGTVLHEITDIKLVVIAREKADHVIAGEDDVRHVCTGDPSVTLNISKAAFKSRTEVKVMVHHRHIQALPSAIQLHEECARIVTCTAYVALVCEHLTCEDMYLAMELPEETGKPDVAGETECKFTMLSLEDGGWRLADCTWRREDRLLHVHLPAGARKYRLLGLELPTSLTVEERLAAARALHEHTEHYLARLLFRQRQDAPDQAVLICLRAPHVRKGIHQLAEAGYNVGGFPSTQVCMADGDTLSLEFSGDISAQPVNADNLSLTFHSQKEIASRQLRLVPTKQPLGGDGPTAANMVQGCLNVLRNGDRETILHGETVYYPRSGVFDSAFLEENDALAKRAAAETATSPRRTDGQKEQGVLKQDQ</sequence>
<evidence type="ECO:0000313" key="3">
    <source>
        <dbReference type="EMBL" id="WAR24706.1"/>
    </source>
</evidence>
<feature type="compositionally biased region" description="Basic and acidic residues" evidence="2">
    <location>
        <begin position="345"/>
        <end position="359"/>
    </location>
</feature>
<proteinExistence type="predicted"/>
<evidence type="ECO:0000256" key="1">
    <source>
        <dbReference type="SAM" id="Coils"/>
    </source>
</evidence>
<dbReference type="Proteomes" id="UP001164746">
    <property type="component" value="Chromosome 13"/>
</dbReference>
<feature type="region of interest" description="Disordered" evidence="2">
    <location>
        <begin position="982"/>
        <end position="1009"/>
    </location>
</feature>
<feature type="compositionally biased region" description="Acidic residues" evidence="2">
    <location>
        <begin position="431"/>
        <end position="443"/>
    </location>
</feature>
<evidence type="ECO:0000256" key="2">
    <source>
        <dbReference type="SAM" id="MobiDB-lite"/>
    </source>
</evidence>
<keyword evidence="4" id="KW-1185">Reference proteome</keyword>
<protein>
    <submittedName>
        <fullName evidence="3">Uncharacterized protein</fullName>
    </submittedName>
</protein>
<feature type="compositionally biased region" description="Polar residues" evidence="2">
    <location>
        <begin position="8"/>
        <end position="22"/>
    </location>
</feature>
<feature type="coiled-coil region" evidence="1">
    <location>
        <begin position="246"/>
        <end position="294"/>
    </location>
</feature>
<feature type="region of interest" description="Disordered" evidence="2">
    <location>
        <begin position="1"/>
        <end position="22"/>
    </location>
</feature>
<feature type="region of interest" description="Disordered" evidence="2">
    <location>
        <begin position="398"/>
        <end position="499"/>
    </location>
</feature>
<keyword evidence="1" id="KW-0175">Coiled coil</keyword>
<feature type="compositionally biased region" description="Basic and acidic residues" evidence="2">
    <location>
        <begin position="467"/>
        <end position="494"/>
    </location>
</feature>
<gene>
    <name evidence="3" type="ORF">MAR_038375</name>
</gene>
<organism evidence="3 4">
    <name type="scientific">Mya arenaria</name>
    <name type="common">Soft-shell clam</name>
    <dbReference type="NCBI Taxonomy" id="6604"/>
    <lineage>
        <taxon>Eukaryota</taxon>
        <taxon>Metazoa</taxon>
        <taxon>Spiralia</taxon>
        <taxon>Lophotrochozoa</taxon>
        <taxon>Mollusca</taxon>
        <taxon>Bivalvia</taxon>
        <taxon>Autobranchia</taxon>
        <taxon>Heteroconchia</taxon>
        <taxon>Euheterodonta</taxon>
        <taxon>Imparidentia</taxon>
        <taxon>Neoheterodontei</taxon>
        <taxon>Myida</taxon>
        <taxon>Myoidea</taxon>
        <taxon>Myidae</taxon>
        <taxon>Mya</taxon>
    </lineage>
</organism>